<feature type="transmembrane region" description="Helical" evidence="1">
    <location>
        <begin position="51"/>
        <end position="75"/>
    </location>
</feature>
<keyword evidence="1" id="KW-1133">Transmembrane helix</keyword>
<keyword evidence="3" id="KW-1185">Reference proteome</keyword>
<dbReference type="OrthoDB" id="5875019at2759"/>
<sequence length="168" mass="19278">MLLCSSSNGSGYEFGITTVTEVFMVKEKSVIWIVAYNLSVYINIGEQWEHVIIAFYECMLFFVLSVMVLAFVHVYGEREYVVDLAQLYPIKDGYRPWTSPAHPVHLRIFEVVTFLFLILMVLSFVYTLGPNRVQGLSTLFFVTPEHPSYWRITALAGVEEAAFTEEVQ</sequence>
<evidence type="ECO:0000256" key="1">
    <source>
        <dbReference type="SAM" id="Phobius"/>
    </source>
</evidence>
<protein>
    <submittedName>
        <fullName evidence="2">Uncharacterized protein</fullName>
    </submittedName>
</protein>
<name>W2TWT6_NECAM</name>
<evidence type="ECO:0000313" key="2">
    <source>
        <dbReference type="EMBL" id="ETN85487.1"/>
    </source>
</evidence>
<feature type="transmembrane region" description="Helical" evidence="1">
    <location>
        <begin position="104"/>
        <end position="128"/>
    </location>
</feature>
<dbReference type="KEGG" id="nai:NECAME_06354"/>
<feature type="transmembrane region" description="Helical" evidence="1">
    <location>
        <begin position="29"/>
        <end position="44"/>
    </location>
</feature>
<gene>
    <name evidence="2" type="ORF">NECAME_06354</name>
</gene>
<accession>W2TWT6</accession>
<organism evidence="2 3">
    <name type="scientific">Necator americanus</name>
    <name type="common">Human hookworm</name>
    <dbReference type="NCBI Taxonomy" id="51031"/>
    <lineage>
        <taxon>Eukaryota</taxon>
        <taxon>Metazoa</taxon>
        <taxon>Ecdysozoa</taxon>
        <taxon>Nematoda</taxon>
        <taxon>Chromadorea</taxon>
        <taxon>Rhabditida</taxon>
        <taxon>Rhabditina</taxon>
        <taxon>Rhabditomorpha</taxon>
        <taxon>Strongyloidea</taxon>
        <taxon>Ancylostomatidae</taxon>
        <taxon>Bunostominae</taxon>
        <taxon>Necator</taxon>
    </lineage>
</organism>
<keyword evidence="1" id="KW-0472">Membrane</keyword>
<proteinExistence type="predicted"/>
<dbReference type="EMBL" id="KI657714">
    <property type="protein sequence ID" value="ETN85487.1"/>
    <property type="molecule type" value="Genomic_DNA"/>
</dbReference>
<dbReference type="AlphaFoldDB" id="W2TWT6"/>
<dbReference type="Proteomes" id="UP000053676">
    <property type="component" value="Unassembled WGS sequence"/>
</dbReference>
<reference evidence="3" key="1">
    <citation type="journal article" date="2014" name="Nat. Genet.">
        <title>Genome of the human hookworm Necator americanus.</title>
        <authorList>
            <person name="Tang Y.T."/>
            <person name="Gao X."/>
            <person name="Rosa B.A."/>
            <person name="Abubucker S."/>
            <person name="Hallsworth-Pepin K."/>
            <person name="Martin J."/>
            <person name="Tyagi R."/>
            <person name="Heizer E."/>
            <person name="Zhang X."/>
            <person name="Bhonagiri-Palsikar V."/>
            <person name="Minx P."/>
            <person name="Warren W.C."/>
            <person name="Wang Q."/>
            <person name="Zhan B."/>
            <person name="Hotez P.J."/>
            <person name="Sternberg P.W."/>
            <person name="Dougall A."/>
            <person name="Gaze S.T."/>
            <person name="Mulvenna J."/>
            <person name="Sotillo J."/>
            <person name="Ranganathan S."/>
            <person name="Rabelo E.M."/>
            <person name="Wilson R.K."/>
            <person name="Felgner P.L."/>
            <person name="Bethony J."/>
            <person name="Hawdon J.M."/>
            <person name="Gasser R.B."/>
            <person name="Loukas A."/>
            <person name="Mitreva M."/>
        </authorList>
    </citation>
    <scope>NUCLEOTIDE SEQUENCE [LARGE SCALE GENOMIC DNA]</scope>
</reference>
<keyword evidence="1" id="KW-0812">Transmembrane</keyword>
<evidence type="ECO:0000313" key="3">
    <source>
        <dbReference type="Proteomes" id="UP000053676"/>
    </source>
</evidence>